<evidence type="ECO:0000256" key="1">
    <source>
        <dbReference type="SAM" id="MobiDB-lite"/>
    </source>
</evidence>
<organism evidence="2 3">
    <name type="scientific">Dorcoceras hygrometricum</name>
    <dbReference type="NCBI Taxonomy" id="472368"/>
    <lineage>
        <taxon>Eukaryota</taxon>
        <taxon>Viridiplantae</taxon>
        <taxon>Streptophyta</taxon>
        <taxon>Embryophyta</taxon>
        <taxon>Tracheophyta</taxon>
        <taxon>Spermatophyta</taxon>
        <taxon>Magnoliopsida</taxon>
        <taxon>eudicotyledons</taxon>
        <taxon>Gunneridae</taxon>
        <taxon>Pentapetalae</taxon>
        <taxon>asterids</taxon>
        <taxon>lamiids</taxon>
        <taxon>Lamiales</taxon>
        <taxon>Gesneriaceae</taxon>
        <taxon>Didymocarpoideae</taxon>
        <taxon>Trichosporeae</taxon>
        <taxon>Loxocarpinae</taxon>
        <taxon>Dorcoceras</taxon>
    </lineage>
</organism>
<evidence type="ECO:0000313" key="2">
    <source>
        <dbReference type="EMBL" id="KZV25255.1"/>
    </source>
</evidence>
<accession>A0A2Z7ATT4</accession>
<feature type="compositionally biased region" description="Basic residues" evidence="1">
    <location>
        <begin position="34"/>
        <end position="45"/>
    </location>
</feature>
<dbReference type="EMBL" id="KV011912">
    <property type="protein sequence ID" value="KZV25255.1"/>
    <property type="molecule type" value="Genomic_DNA"/>
</dbReference>
<proteinExistence type="predicted"/>
<name>A0A2Z7ATT4_9LAMI</name>
<protein>
    <submittedName>
        <fullName evidence="2">Uncharacterized protein</fullName>
    </submittedName>
</protein>
<feature type="region of interest" description="Disordered" evidence="1">
    <location>
        <begin position="32"/>
        <end position="53"/>
    </location>
</feature>
<keyword evidence="3" id="KW-1185">Reference proteome</keyword>
<dbReference type="Proteomes" id="UP000250235">
    <property type="component" value="Unassembled WGS sequence"/>
</dbReference>
<sequence length="110" mass="11977">MAQYHILARKLLGPPETGPKQTLEVKNSVATPPRVRRTAAARRRPPPAQCAAHCRAQRLRTGAATCARTARRLAAGAARHPSRQSRTVAGHRHCSCAQLQFHRAHATVPP</sequence>
<gene>
    <name evidence="2" type="ORF">F511_24266</name>
</gene>
<dbReference type="AlphaFoldDB" id="A0A2Z7ATT4"/>
<reference evidence="2 3" key="1">
    <citation type="journal article" date="2015" name="Proc. Natl. Acad. Sci. U.S.A.">
        <title>The resurrection genome of Boea hygrometrica: A blueprint for survival of dehydration.</title>
        <authorList>
            <person name="Xiao L."/>
            <person name="Yang G."/>
            <person name="Zhang L."/>
            <person name="Yang X."/>
            <person name="Zhao S."/>
            <person name="Ji Z."/>
            <person name="Zhou Q."/>
            <person name="Hu M."/>
            <person name="Wang Y."/>
            <person name="Chen M."/>
            <person name="Xu Y."/>
            <person name="Jin H."/>
            <person name="Xiao X."/>
            <person name="Hu G."/>
            <person name="Bao F."/>
            <person name="Hu Y."/>
            <person name="Wan P."/>
            <person name="Li L."/>
            <person name="Deng X."/>
            <person name="Kuang T."/>
            <person name="Xiang C."/>
            <person name="Zhu J.K."/>
            <person name="Oliver M.J."/>
            <person name="He Y."/>
        </authorList>
    </citation>
    <scope>NUCLEOTIDE SEQUENCE [LARGE SCALE GENOMIC DNA]</scope>
    <source>
        <strain evidence="3">cv. XS01</strain>
    </source>
</reference>
<evidence type="ECO:0000313" key="3">
    <source>
        <dbReference type="Proteomes" id="UP000250235"/>
    </source>
</evidence>